<dbReference type="SUPFAM" id="SSF51735">
    <property type="entry name" value="NAD(P)-binding Rossmann-fold domains"/>
    <property type="match status" value="1"/>
</dbReference>
<dbReference type="Proteomes" id="UP000234530">
    <property type="component" value="Chromosome"/>
</dbReference>
<dbReference type="KEGG" id="pzh:CX676_16390"/>
<dbReference type="InterPro" id="IPR016040">
    <property type="entry name" value="NAD(P)-bd_dom"/>
</dbReference>
<dbReference type="AlphaFoldDB" id="A0A2H5F1Y3"/>
<dbReference type="Pfam" id="PF13460">
    <property type="entry name" value="NAD_binding_10"/>
    <property type="match status" value="1"/>
</dbReference>
<name>A0A2H5F1Y3_9RHOB</name>
<dbReference type="GO" id="GO:0004074">
    <property type="term" value="F:biliverdin reductase [NAD(P)H] activity"/>
    <property type="evidence" value="ECO:0007669"/>
    <property type="project" value="TreeGrafter"/>
</dbReference>
<evidence type="ECO:0000313" key="2">
    <source>
        <dbReference type="EMBL" id="AUH65537.1"/>
    </source>
</evidence>
<dbReference type="InterPro" id="IPR036291">
    <property type="entry name" value="NAD(P)-bd_dom_sf"/>
</dbReference>
<dbReference type="InterPro" id="IPR051606">
    <property type="entry name" value="Polyketide_Oxido-like"/>
</dbReference>
<dbReference type="GO" id="GO:0042602">
    <property type="term" value="F:riboflavin reductase (NADPH) activity"/>
    <property type="evidence" value="ECO:0007669"/>
    <property type="project" value="TreeGrafter"/>
</dbReference>
<dbReference type="EMBL" id="CP025430">
    <property type="protein sequence ID" value="AUH65537.1"/>
    <property type="molecule type" value="Genomic_DNA"/>
</dbReference>
<organism evidence="2 3">
    <name type="scientific">Paracoccus zhejiangensis</name>
    <dbReference type="NCBI Taxonomy" id="1077935"/>
    <lineage>
        <taxon>Bacteria</taxon>
        <taxon>Pseudomonadati</taxon>
        <taxon>Pseudomonadota</taxon>
        <taxon>Alphaproteobacteria</taxon>
        <taxon>Rhodobacterales</taxon>
        <taxon>Paracoccaceae</taxon>
        <taxon>Paracoccus</taxon>
    </lineage>
</organism>
<evidence type="ECO:0000313" key="3">
    <source>
        <dbReference type="Proteomes" id="UP000234530"/>
    </source>
</evidence>
<evidence type="ECO:0000259" key="1">
    <source>
        <dbReference type="Pfam" id="PF13460"/>
    </source>
</evidence>
<feature type="domain" description="NAD(P)-binding" evidence="1">
    <location>
        <begin position="7"/>
        <end position="195"/>
    </location>
</feature>
<sequence length="209" mass="22510">MRLFVIGASGGVGRCLLERGAARGHAITAQSRSGNGLVPGAALHVVKGEPTDAPFLRQHMTGHDAVVFCLGIDSRAPTTLFSDTTAAVVEAMDAAGLRRLVAVTGIGAGDSTGHGGLVYNRIIFPLFTRNRYLDKDRQEGMIERSRLDWTIVRPAPFARTSGAGPLRVVTQIPPGLQLRRVTRQEVAGFILDCLEKVSFLRQKPFIGHE</sequence>
<reference evidence="2 3" key="1">
    <citation type="journal article" date="2013" name="Antonie Van Leeuwenhoek">
        <title>Paracoccus zhejiangensis sp. nov., isolated from activated sludge in wastewater-treatment system.</title>
        <authorList>
            <person name="Wu Z.G."/>
            <person name="Zhang D.F."/>
            <person name="Liu Y.L."/>
            <person name="Wang F."/>
            <person name="Jiang X."/>
            <person name="Li C."/>
            <person name="Li S.P."/>
            <person name="Hong Q."/>
            <person name="Li W.J."/>
        </authorList>
    </citation>
    <scope>NUCLEOTIDE SEQUENCE [LARGE SCALE GENOMIC DNA]</scope>
    <source>
        <strain evidence="2 3">J6</strain>
    </source>
</reference>
<accession>A0A2H5F1Y3</accession>
<protein>
    <submittedName>
        <fullName evidence="2">Epimerase</fullName>
    </submittedName>
</protein>
<dbReference type="RefSeq" id="WP_101753518.1">
    <property type="nucleotide sequence ID" value="NZ_CP025430.1"/>
</dbReference>
<dbReference type="OrthoDB" id="7419852at2"/>
<dbReference type="Gene3D" id="3.40.50.720">
    <property type="entry name" value="NAD(P)-binding Rossmann-like Domain"/>
    <property type="match status" value="1"/>
</dbReference>
<keyword evidence="3" id="KW-1185">Reference proteome</keyword>
<gene>
    <name evidence="2" type="ORF">CX676_16390</name>
</gene>
<proteinExistence type="predicted"/>
<dbReference type="PANTHER" id="PTHR43355">
    <property type="entry name" value="FLAVIN REDUCTASE (NADPH)"/>
    <property type="match status" value="1"/>
</dbReference>
<dbReference type="PANTHER" id="PTHR43355:SF2">
    <property type="entry name" value="FLAVIN REDUCTASE (NADPH)"/>
    <property type="match status" value="1"/>
</dbReference>